<evidence type="ECO:0000256" key="1">
    <source>
        <dbReference type="PROSITE-ProRule" id="PRU00325"/>
    </source>
</evidence>
<dbReference type="InterPro" id="IPR052183">
    <property type="entry name" value="IS_Transposase"/>
</dbReference>
<dbReference type="InterPro" id="IPR001584">
    <property type="entry name" value="Integrase_cat-core"/>
</dbReference>
<organism evidence="4 5">
    <name type="scientific">Nitrososphaera viennensis EN76</name>
    <dbReference type="NCBI Taxonomy" id="926571"/>
    <lineage>
        <taxon>Archaea</taxon>
        <taxon>Nitrososphaerota</taxon>
        <taxon>Nitrososphaeria</taxon>
        <taxon>Nitrososphaerales</taxon>
        <taxon>Nitrososphaeraceae</taxon>
        <taxon>Nitrososphaera</taxon>
    </lineage>
</organism>
<dbReference type="GO" id="GO:0008270">
    <property type="term" value="F:zinc ion binding"/>
    <property type="evidence" value="ECO:0007669"/>
    <property type="project" value="UniProtKB-KW"/>
</dbReference>
<dbReference type="InterPro" id="IPR036397">
    <property type="entry name" value="RNaseH_sf"/>
</dbReference>
<keyword evidence="1" id="KW-0479">Metal-binding</keyword>
<evidence type="ECO:0000259" key="2">
    <source>
        <dbReference type="PROSITE" id="PS50966"/>
    </source>
</evidence>
<dbReference type="PANTHER" id="PTHR35528:SF3">
    <property type="entry name" value="BLL1675 PROTEIN"/>
    <property type="match status" value="1"/>
</dbReference>
<dbReference type="AlphaFoldDB" id="A0A060HUI4"/>
<dbReference type="STRING" id="926571.NVIE_024950"/>
<dbReference type="GO" id="GO:0015074">
    <property type="term" value="P:DNA integration"/>
    <property type="evidence" value="ECO:0007669"/>
    <property type="project" value="InterPro"/>
</dbReference>
<dbReference type="EMBL" id="CP007536">
    <property type="protein sequence ID" value="AIC16762.1"/>
    <property type="molecule type" value="Genomic_DNA"/>
</dbReference>
<feature type="domain" description="Integrase catalytic" evidence="3">
    <location>
        <begin position="191"/>
        <end position="355"/>
    </location>
</feature>
<name>A0A060HUI4_9ARCH</name>
<evidence type="ECO:0000313" key="4">
    <source>
        <dbReference type="EMBL" id="AIC16762.1"/>
    </source>
</evidence>
<dbReference type="PROSITE" id="PS50994">
    <property type="entry name" value="INTEGRASE"/>
    <property type="match status" value="1"/>
</dbReference>
<keyword evidence="1" id="KW-0863">Zinc-finger</keyword>
<dbReference type="KEGG" id="nvn:NVIE_024950"/>
<dbReference type="Pfam" id="PF13610">
    <property type="entry name" value="DDE_Tnp_IS240"/>
    <property type="match status" value="1"/>
</dbReference>
<keyword evidence="5" id="KW-1185">Reference proteome</keyword>
<evidence type="ECO:0000259" key="3">
    <source>
        <dbReference type="PROSITE" id="PS50994"/>
    </source>
</evidence>
<dbReference type="SUPFAM" id="SSF53098">
    <property type="entry name" value="Ribonuclease H-like"/>
    <property type="match status" value="1"/>
</dbReference>
<dbReference type="PROSITE" id="PS50966">
    <property type="entry name" value="ZF_SWIM"/>
    <property type="match status" value="1"/>
</dbReference>
<keyword evidence="1" id="KW-0862">Zinc</keyword>
<evidence type="ECO:0000313" key="5">
    <source>
        <dbReference type="Proteomes" id="UP000027093"/>
    </source>
</evidence>
<dbReference type="Proteomes" id="UP000027093">
    <property type="component" value="Chromosome"/>
</dbReference>
<dbReference type="InterPro" id="IPR032874">
    <property type="entry name" value="DDE_dom"/>
</dbReference>
<sequence>MQATNNREQKGLTIAQLKGQVRRVDETNYYVRSQSGNGEYHIFASELGWLCSCADHMYRGQKCKHIFAVEFSQKLRATVQKVVATIKPIDAQACVSCNSTHIVKDAKRKTKHGEIQRWRCRDCGKRFSFNLGFEKMRATPQVITTCMQLYFSGESLRGIQKFLALQGIQKSHMSTYRWIAKYTSLMNEYLEKITPNVSDTWRADEVYVKVKGNLKYLFAMMDDETRFWMAQEVADSKERHDARGLFAKGKKVAGKRPAKIITDGLWSYKEAYKREFFTIANPRTIHEVSVMTKNQHDNNKMERMNGEFRDREKVMRGLKKSDTPILKGIQLYHNYFRPHEGLNGDTPASQAGIKIEGTNKWITVIQNATKLQN</sequence>
<accession>A0A060HUI4</accession>
<dbReference type="HOGENOM" id="CLU_043491_0_0_2"/>
<reference evidence="4 5" key="1">
    <citation type="journal article" date="2014" name="Int. J. Syst. Evol. Microbiol.">
        <title>Nitrososphaera viennensis gen. nov., sp. nov., an aerobic and mesophilic, ammonia-oxidizing archaeon from soil and a member of the archaeal phylum Thaumarchaeota.</title>
        <authorList>
            <person name="Stieglmeier M."/>
            <person name="Klingl A."/>
            <person name="Alves R.J."/>
            <person name="Rittmann S.K."/>
            <person name="Melcher M."/>
            <person name="Leisch N."/>
            <person name="Schleper C."/>
        </authorList>
    </citation>
    <scope>NUCLEOTIDE SEQUENCE [LARGE SCALE GENOMIC DNA]</scope>
    <source>
        <strain evidence="4">EN76</strain>
    </source>
</reference>
<dbReference type="InterPro" id="IPR012337">
    <property type="entry name" value="RNaseH-like_sf"/>
</dbReference>
<gene>
    <name evidence="4" type="ORF">NVIE_024950</name>
</gene>
<feature type="domain" description="SWIM-type" evidence="2">
    <location>
        <begin position="29"/>
        <end position="74"/>
    </location>
</feature>
<dbReference type="PANTHER" id="PTHR35528">
    <property type="entry name" value="BLL1675 PROTEIN"/>
    <property type="match status" value="1"/>
</dbReference>
<protein>
    <submittedName>
        <fullName evidence="4">Putative integrase family protein</fullName>
    </submittedName>
</protein>
<dbReference type="InterPro" id="IPR007527">
    <property type="entry name" value="Znf_SWIM"/>
</dbReference>
<dbReference type="GO" id="GO:0003676">
    <property type="term" value="F:nucleic acid binding"/>
    <property type="evidence" value="ECO:0007669"/>
    <property type="project" value="InterPro"/>
</dbReference>
<proteinExistence type="predicted"/>
<dbReference type="Gene3D" id="3.30.420.10">
    <property type="entry name" value="Ribonuclease H-like superfamily/Ribonuclease H"/>
    <property type="match status" value="1"/>
</dbReference>